<proteinExistence type="predicted"/>
<evidence type="ECO:0000313" key="1">
    <source>
        <dbReference type="EMBL" id="KND98675.1"/>
    </source>
</evidence>
<comment type="caution">
    <text evidence="1">The sequence shown here is derived from an EMBL/GenBank/DDBJ whole genome shotgun (WGS) entry which is preliminary data.</text>
</comment>
<sequence>MCYLWELSLSKIWGDRWDKTRMGLREGIVYRHMLQEKQMQLLKE</sequence>
<dbReference type="EMBL" id="LGST01000031">
    <property type="protein sequence ID" value="KND98675.1"/>
    <property type="molecule type" value="Genomic_DNA"/>
</dbReference>
<dbReference type="Proteomes" id="UP000037122">
    <property type="component" value="Unassembled WGS sequence"/>
</dbReference>
<reference evidence="2" key="1">
    <citation type="journal article" date="2015" name="BMC Genomics">
        <title>Draft genome of a commonly misdiagnosed multidrug resistant pathogen Candida auris.</title>
        <authorList>
            <person name="Chatterjee S."/>
            <person name="Alampalli S.V."/>
            <person name="Nageshan R.K."/>
            <person name="Chettiar S.T."/>
            <person name="Joshi S."/>
            <person name="Tatu U.S."/>
        </authorList>
    </citation>
    <scope>NUCLEOTIDE SEQUENCE [LARGE SCALE GENOMIC DNA]</scope>
    <source>
        <strain evidence="2">6684</strain>
    </source>
</reference>
<dbReference type="AlphaFoldDB" id="A0A0L0NYC0"/>
<protein>
    <submittedName>
        <fullName evidence="1">Uncharacterized protein</fullName>
    </submittedName>
</protein>
<name>A0A0L0NYC0_CANAR</name>
<dbReference type="VEuPathDB" id="FungiDB:QG37_04580"/>
<organism evidence="1 2">
    <name type="scientific">Candidozyma auris</name>
    <name type="common">Yeast</name>
    <name type="synonym">Candida auris</name>
    <dbReference type="NCBI Taxonomy" id="498019"/>
    <lineage>
        <taxon>Eukaryota</taxon>
        <taxon>Fungi</taxon>
        <taxon>Dikarya</taxon>
        <taxon>Ascomycota</taxon>
        <taxon>Saccharomycotina</taxon>
        <taxon>Pichiomycetes</taxon>
        <taxon>Metschnikowiaceae</taxon>
        <taxon>Candidozyma</taxon>
    </lineage>
</organism>
<accession>A0A0L0NYC0</accession>
<gene>
    <name evidence="1" type="ORF">QG37_04580</name>
</gene>
<evidence type="ECO:0000313" key="2">
    <source>
        <dbReference type="Proteomes" id="UP000037122"/>
    </source>
</evidence>